<protein>
    <submittedName>
        <fullName evidence="2">Uncharacterized protein</fullName>
    </submittedName>
</protein>
<reference evidence="2 3" key="1">
    <citation type="submission" date="2020-07" db="EMBL/GenBank/DDBJ databases">
        <title>Sequencing the genomes of 1000 actinobacteria strains.</title>
        <authorList>
            <person name="Klenk H.-P."/>
        </authorList>
    </citation>
    <scope>NUCLEOTIDE SEQUENCE [LARGE SCALE GENOMIC DNA]</scope>
    <source>
        <strain evidence="2 3">CXB654</strain>
    </source>
</reference>
<keyword evidence="3" id="KW-1185">Reference proteome</keyword>
<dbReference type="AlphaFoldDB" id="A0A852TZ76"/>
<organism evidence="2 3">
    <name type="scientific">Spinactinospora alkalitolerans</name>
    <dbReference type="NCBI Taxonomy" id="687207"/>
    <lineage>
        <taxon>Bacteria</taxon>
        <taxon>Bacillati</taxon>
        <taxon>Actinomycetota</taxon>
        <taxon>Actinomycetes</taxon>
        <taxon>Streptosporangiales</taxon>
        <taxon>Nocardiopsidaceae</taxon>
        <taxon>Spinactinospora</taxon>
    </lineage>
</organism>
<name>A0A852TZ76_9ACTN</name>
<feature type="region of interest" description="Disordered" evidence="1">
    <location>
        <begin position="223"/>
        <end position="258"/>
    </location>
</feature>
<dbReference type="RefSeq" id="WP_179645462.1">
    <property type="nucleotide sequence ID" value="NZ_BAAAYY010000048.1"/>
</dbReference>
<accession>A0A852TZ76</accession>
<evidence type="ECO:0000313" key="3">
    <source>
        <dbReference type="Proteomes" id="UP000589036"/>
    </source>
</evidence>
<dbReference type="Pfam" id="PF09660">
    <property type="entry name" value="DUF2397"/>
    <property type="match status" value="1"/>
</dbReference>
<comment type="caution">
    <text evidence="2">The sequence shown here is derived from an EMBL/GenBank/DDBJ whole genome shotgun (WGS) entry which is preliminary data.</text>
</comment>
<evidence type="ECO:0000256" key="1">
    <source>
        <dbReference type="SAM" id="MobiDB-lite"/>
    </source>
</evidence>
<sequence>MGDSANQATAARPGRPETARAAFAAGAADGAERPVPRHGRAALLRLAAWFEGADAASAHEVFTAAFAVHPARHLSGTGEEAVAATASWWDAPAVGAAAAHPVGAGSVAPVDDHSEQQARLRDAAEAAAHWRRSAAQEVRRLLAEPTGGDDRLHLSDAALQVLMELLTAALGSGDAITDAVSAGDLELDIRLHVRRVPDASITLSESGGDLVLEGLRLQVTSYARQEPAPEDGAPAGADLLSGPDPAGRHSGLRLVRPA</sequence>
<dbReference type="EMBL" id="JACCCC010000001">
    <property type="protein sequence ID" value="NYE49876.1"/>
    <property type="molecule type" value="Genomic_DNA"/>
</dbReference>
<gene>
    <name evidence="2" type="ORF">HDA32_004996</name>
</gene>
<dbReference type="InterPro" id="IPR013493">
    <property type="entry name" value="CHP02677"/>
</dbReference>
<proteinExistence type="predicted"/>
<dbReference type="Proteomes" id="UP000589036">
    <property type="component" value="Unassembled WGS sequence"/>
</dbReference>
<evidence type="ECO:0000313" key="2">
    <source>
        <dbReference type="EMBL" id="NYE49876.1"/>
    </source>
</evidence>